<dbReference type="InterPro" id="IPR029055">
    <property type="entry name" value="Ntn_hydrolases_N"/>
</dbReference>
<feature type="signal peptide" evidence="4">
    <location>
        <begin position="1"/>
        <end position="21"/>
    </location>
</feature>
<evidence type="ECO:0000256" key="3">
    <source>
        <dbReference type="ARBA" id="ARBA00023145"/>
    </source>
</evidence>
<organism evidence="5 6">
    <name type="scientific">Pendulispora albinea</name>
    <dbReference type="NCBI Taxonomy" id="2741071"/>
    <lineage>
        <taxon>Bacteria</taxon>
        <taxon>Pseudomonadati</taxon>
        <taxon>Myxococcota</taxon>
        <taxon>Myxococcia</taxon>
        <taxon>Myxococcales</taxon>
        <taxon>Sorangiineae</taxon>
        <taxon>Pendulisporaceae</taxon>
        <taxon>Pendulispora</taxon>
    </lineage>
</organism>
<dbReference type="Pfam" id="PF01804">
    <property type="entry name" value="Penicil_amidase"/>
    <property type="match status" value="1"/>
</dbReference>
<dbReference type="InterPro" id="IPR023343">
    <property type="entry name" value="Penicillin_amidase_dom1"/>
</dbReference>
<dbReference type="Gene3D" id="1.10.439.10">
    <property type="entry name" value="Penicillin Amidohydrolase, domain 1"/>
    <property type="match status" value="1"/>
</dbReference>
<evidence type="ECO:0000256" key="2">
    <source>
        <dbReference type="ARBA" id="ARBA00022801"/>
    </source>
</evidence>
<dbReference type="InterPro" id="IPR002692">
    <property type="entry name" value="S45"/>
</dbReference>
<evidence type="ECO:0000313" key="6">
    <source>
        <dbReference type="Proteomes" id="UP001370348"/>
    </source>
</evidence>
<dbReference type="PIRSF" id="PIRSF001227">
    <property type="entry name" value="Pen_acylase"/>
    <property type="match status" value="1"/>
</dbReference>
<dbReference type="InterPro" id="IPR043146">
    <property type="entry name" value="Penicillin_amidase_N_B-knob"/>
</dbReference>
<dbReference type="Gene3D" id="1.10.1400.10">
    <property type="match status" value="1"/>
</dbReference>
<evidence type="ECO:0000256" key="4">
    <source>
        <dbReference type="SAM" id="SignalP"/>
    </source>
</evidence>
<keyword evidence="6" id="KW-1185">Reference proteome</keyword>
<dbReference type="PROSITE" id="PS51257">
    <property type="entry name" value="PROKAR_LIPOPROTEIN"/>
    <property type="match status" value="1"/>
</dbReference>
<keyword evidence="4" id="KW-0732">Signal</keyword>
<dbReference type="Gene3D" id="3.60.20.10">
    <property type="entry name" value="Glutamine Phosphoribosylpyrophosphate, subunit 1, domain 1"/>
    <property type="match status" value="1"/>
</dbReference>
<reference evidence="5 6" key="1">
    <citation type="submission" date="2021-12" db="EMBL/GenBank/DDBJ databases">
        <title>Discovery of the Pendulisporaceae a myxobacterial family with distinct sporulation behavior and unique specialized metabolism.</title>
        <authorList>
            <person name="Garcia R."/>
            <person name="Popoff A."/>
            <person name="Bader C.D."/>
            <person name="Loehr J."/>
            <person name="Walesch S."/>
            <person name="Walt C."/>
            <person name="Boldt J."/>
            <person name="Bunk B."/>
            <person name="Haeckl F.J.F.P.J."/>
            <person name="Gunesch A.P."/>
            <person name="Birkelbach J."/>
            <person name="Nuebel U."/>
            <person name="Pietschmann T."/>
            <person name="Bach T."/>
            <person name="Mueller R."/>
        </authorList>
    </citation>
    <scope>NUCLEOTIDE SEQUENCE [LARGE SCALE GENOMIC DNA]</scope>
    <source>
        <strain evidence="5 6">MSr11954</strain>
    </source>
</reference>
<dbReference type="EMBL" id="CP089984">
    <property type="protein sequence ID" value="WXB19838.1"/>
    <property type="molecule type" value="Genomic_DNA"/>
</dbReference>
<dbReference type="InterPro" id="IPR014395">
    <property type="entry name" value="Pen/GL7ACA/AHL_acylase"/>
</dbReference>
<dbReference type="PANTHER" id="PTHR34218">
    <property type="entry name" value="PEPTIDASE S45 PENICILLIN AMIDASE"/>
    <property type="match status" value="1"/>
</dbReference>
<gene>
    <name evidence="5" type="ORF">LZC94_21765</name>
</gene>
<dbReference type="Gene3D" id="2.30.120.10">
    <property type="match status" value="1"/>
</dbReference>
<name>A0ABZ2MBE0_9BACT</name>
<dbReference type="PANTHER" id="PTHR34218:SF4">
    <property type="entry name" value="ACYL-HOMOSERINE LACTONE ACYLASE QUIP"/>
    <property type="match status" value="1"/>
</dbReference>
<keyword evidence="2" id="KW-0378">Hydrolase</keyword>
<proteinExistence type="inferred from homology"/>
<feature type="chain" id="PRO_5047550594" evidence="4">
    <location>
        <begin position="22"/>
        <end position="807"/>
    </location>
</feature>
<dbReference type="InterPro" id="IPR043147">
    <property type="entry name" value="Penicillin_amidase_A-knob"/>
</dbReference>
<sequence length="807" mass="89105">MNASTLRSLWIPIAFGLAACASVTDTPTQTSAQPLSEPRLYFVPDLNRPVELVEDRWGVPHIYANSTEDVFLAQGFNAARERLFQIDLWHRRGLGLLSEAFGAAYVEQDTAARLFLYRGDMDREWASYGPDARMAATRFAAGVNAYIDWLARNPDSLPEEFRRLGYAPGHWRPEDVVRIRSHGLSANLSSEVARARMACVAGVEADQVRVRLRPEWHTRVPAGFDPCALPSDVLRTYQLATQAVVFTRGALHTVPAVDEAGDVPGIDETEGSNNWTIAPAKTTTGRPILANDPHRLHPAPSLRYIVHLSAPGLDVVGAGEPAQPGISMGHNGTIAFGLTVFHIDQEDLYAYELDPNDHGRYRYGDGWEALRTVREQVPVAGQPARDIALWFTRHGPVIKIDEARHRAYAVRSAWQEPGTAPYYGSLRFLRARSFAEFKGAMRNWGTPSENQVYADTRGNIGWVPGGLAPKRRGYDGLLPVPGDGRYEWEGFYSGDDLPSAYNPPAGFIATANQMNLPPDFPHAQKPIGFEWANPSRYQRITDVLASTPRSSVADSVRLQSDRLSLPARQLVALIPAAQGEVPEEVRTMLRSWDGIEEVDSAPAALFEVWRRRYLGPGFVKAVLSPAAASLISQPDSALLVDALEHPQAWFGEDAVAKRDRLLSSTLDAAYADTARLLGPRPNEWRWGNLLRTVFEHPLGPVVDEATRARLNVGPLPRGGSELTVNASSFRSDDFRHTAGPSFRMVLDVGNWDGSRAVNTPGQSGKPGSRHYRDLAEAWSTGGTFPLAYSRPFVERNAERRIFLVPAH</sequence>
<accession>A0ABZ2MBE0</accession>
<dbReference type="RefSeq" id="WP_394829436.1">
    <property type="nucleotide sequence ID" value="NZ_CP089984.1"/>
</dbReference>
<keyword evidence="3" id="KW-0865">Zymogen</keyword>
<evidence type="ECO:0000313" key="5">
    <source>
        <dbReference type="EMBL" id="WXB19838.1"/>
    </source>
</evidence>
<protein>
    <submittedName>
        <fullName evidence="5">Penicillin acylase family protein</fullName>
    </submittedName>
</protein>
<dbReference type="CDD" id="cd03747">
    <property type="entry name" value="Ntn_PGA_like"/>
    <property type="match status" value="1"/>
</dbReference>
<dbReference type="SUPFAM" id="SSF56235">
    <property type="entry name" value="N-terminal nucleophile aminohydrolases (Ntn hydrolases)"/>
    <property type="match status" value="1"/>
</dbReference>
<comment type="similarity">
    <text evidence="1">Belongs to the peptidase S45 family.</text>
</comment>
<dbReference type="Proteomes" id="UP001370348">
    <property type="component" value="Chromosome"/>
</dbReference>
<evidence type="ECO:0000256" key="1">
    <source>
        <dbReference type="ARBA" id="ARBA00006586"/>
    </source>
</evidence>